<evidence type="ECO:0000313" key="1">
    <source>
        <dbReference type="EMBL" id="SVD92925.1"/>
    </source>
</evidence>
<feature type="non-terminal residue" evidence="1">
    <location>
        <position position="1"/>
    </location>
</feature>
<proteinExistence type="predicted"/>
<dbReference type="Pfam" id="PF05991">
    <property type="entry name" value="NYN_YacP"/>
    <property type="match status" value="1"/>
</dbReference>
<dbReference type="AlphaFoldDB" id="A0A382ZCU7"/>
<reference evidence="1" key="1">
    <citation type="submission" date="2018-05" db="EMBL/GenBank/DDBJ databases">
        <authorList>
            <person name="Lanie J.A."/>
            <person name="Ng W.-L."/>
            <person name="Kazmierczak K.M."/>
            <person name="Andrzejewski T.M."/>
            <person name="Davidsen T.M."/>
            <person name="Wayne K.J."/>
            <person name="Tettelin H."/>
            <person name="Glass J.I."/>
            <person name="Rusch D."/>
            <person name="Podicherti R."/>
            <person name="Tsui H.-C.T."/>
            <person name="Winkler M.E."/>
        </authorList>
    </citation>
    <scope>NUCLEOTIDE SEQUENCE</scope>
</reference>
<sequence length="157" mass="17962">VHYDLQHNLESTRNYLISKLSRYASANDVEVKVIFDAQYTEHLKTSIKKQEGIRIVYTKTDETADNYIINWVKKRHQDEYIEVITSDQELSKAVQRLGCITRKTIEFDDTYRGIGAFAGRKGKLGSAIPDSRPLPGDRIGKSAFNGLKELKRKLEGK</sequence>
<gene>
    <name evidence="1" type="ORF">METZ01_LOCUS445779</name>
</gene>
<dbReference type="EMBL" id="UINC01182612">
    <property type="protein sequence ID" value="SVD92925.1"/>
    <property type="molecule type" value="Genomic_DNA"/>
</dbReference>
<organism evidence="1">
    <name type="scientific">marine metagenome</name>
    <dbReference type="NCBI Taxonomy" id="408172"/>
    <lineage>
        <taxon>unclassified sequences</taxon>
        <taxon>metagenomes</taxon>
        <taxon>ecological metagenomes</taxon>
    </lineage>
</organism>
<name>A0A382ZCU7_9ZZZZ</name>
<accession>A0A382ZCU7</accession>
<evidence type="ECO:0008006" key="2">
    <source>
        <dbReference type="Google" id="ProtNLM"/>
    </source>
</evidence>
<protein>
    <recommendedName>
        <fullName evidence="2">NYN domain-containing protein</fullName>
    </recommendedName>
</protein>
<dbReference type="PANTHER" id="PTHR34547:SF1">
    <property type="entry name" value="YACP-LIKE NYN DOMAIN PROTEIN"/>
    <property type="match status" value="1"/>
</dbReference>
<dbReference type="InterPro" id="IPR010298">
    <property type="entry name" value="YacP-like"/>
</dbReference>
<dbReference type="PANTHER" id="PTHR34547">
    <property type="entry name" value="YACP-LIKE NYN DOMAIN PROTEIN"/>
    <property type="match status" value="1"/>
</dbReference>